<organism evidence="11 12">
    <name type="scientific">Neogobius melanostomus</name>
    <name type="common">round goby</name>
    <dbReference type="NCBI Taxonomy" id="47308"/>
    <lineage>
        <taxon>Eukaryota</taxon>
        <taxon>Metazoa</taxon>
        <taxon>Chordata</taxon>
        <taxon>Craniata</taxon>
        <taxon>Vertebrata</taxon>
        <taxon>Euteleostomi</taxon>
        <taxon>Actinopterygii</taxon>
        <taxon>Neopterygii</taxon>
        <taxon>Teleostei</taxon>
        <taxon>Neoteleostei</taxon>
        <taxon>Acanthomorphata</taxon>
        <taxon>Gobiaria</taxon>
        <taxon>Gobiiformes</taxon>
        <taxon>Gobioidei</taxon>
        <taxon>Gobiidae</taxon>
        <taxon>Benthophilinae</taxon>
        <taxon>Neogobiini</taxon>
        <taxon>Neogobius</taxon>
    </lineage>
</organism>
<dbReference type="GO" id="GO:0009897">
    <property type="term" value="C:external side of plasma membrane"/>
    <property type="evidence" value="ECO:0007669"/>
    <property type="project" value="TreeGrafter"/>
</dbReference>
<dbReference type="AlphaFoldDB" id="A0A8C6T3B7"/>
<evidence type="ECO:0000313" key="12">
    <source>
        <dbReference type="Proteomes" id="UP000694523"/>
    </source>
</evidence>
<evidence type="ECO:0000256" key="2">
    <source>
        <dbReference type="ARBA" id="ARBA00022692"/>
    </source>
</evidence>
<feature type="chain" id="PRO_5034844284" description="Type I cytokine receptor cytokine-binding domain-containing protein" evidence="9">
    <location>
        <begin position="20"/>
        <end position="278"/>
    </location>
</feature>
<evidence type="ECO:0000256" key="3">
    <source>
        <dbReference type="ARBA" id="ARBA00022729"/>
    </source>
</evidence>
<keyword evidence="5" id="KW-0472">Membrane</keyword>
<evidence type="ECO:0000256" key="9">
    <source>
        <dbReference type="SAM" id="SignalP"/>
    </source>
</evidence>
<evidence type="ECO:0000259" key="10">
    <source>
        <dbReference type="Pfam" id="PF09240"/>
    </source>
</evidence>
<reference evidence="11" key="2">
    <citation type="submission" date="2025-09" db="UniProtKB">
        <authorList>
            <consortium name="Ensembl"/>
        </authorList>
    </citation>
    <scope>IDENTIFICATION</scope>
</reference>
<dbReference type="Ensembl" id="ENSNMLT00000017559.1">
    <property type="protein sequence ID" value="ENSNMLP00000015623.1"/>
    <property type="gene ID" value="ENSNMLG00000010355.1"/>
</dbReference>
<feature type="signal peptide" evidence="9">
    <location>
        <begin position="1"/>
        <end position="19"/>
    </location>
</feature>
<keyword evidence="7" id="KW-0675">Receptor</keyword>
<proteinExistence type="predicted"/>
<dbReference type="PANTHER" id="PTHR23037:SF28">
    <property type="entry name" value="ERYTHROPOIETIN RECEPTOR"/>
    <property type="match status" value="1"/>
</dbReference>
<evidence type="ECO:0000313" key="11">
    <source>
        <dbReference type="Ensembl" id="ENSNMLP00000015623.1"/>
    </source>
</evidence>
<reference evidence="11" key="1">
    <citation type="submission" date="2025-08" db="UniProtKB">
        <authorList>
            <consortium name="Ensembl"/>
        </authorList>
    </citation>
    <scope>IDENTIFICATION</scope>
</reference>
<accession>A0A8C6T3B7</accession>
<dbReference type="SUPFAM" id="SSF49265">
    <property type="entry name" value="Fibronectin type III"/>
    <property type="match status" value="1"/>
</dbReference>
<comment type="subcellular location">
    <subcellularLocation>
        <location evidence="1">Membrane</location>
        <topology evidence="1">Single-pass type I membrane protein</topology>
    </subcellularLocation>
</comment>
<name>A0A8C6T3B7_9GOBI</name>
<evidence type="ECO:0000256" key="8">
    <source>
        <dbReference type="ARBA" id="ARBA00023180"/>
    </source>
</evidence>
<keyword evidence="4" id="KW-1133">Transmembrane helix</keyword>
<keyword evidence="2" id="KW-0812">Transmembrane</keyword>
<keyword evidence="12" id="KW-1185">Reference proteome</keyword>
<evidence type="ECO:0000256" key="5">
    <source>
        <dbReference type="ARBA" id="ARBA00023136"/>
    </source>
</evidence>
<sequence length="278" mass="31755">VLFVCFILEVFRFPYTLDALLLFAVDPPQDLAITDLGHLGNLEIHWNASQEHIRSKEHGQCSVKYELHYYDSYSSSWTVSVQSLIHMMIYSLFCKCHVLLVRVSGHPRLHSGHSVDGIQNLTCVYYNMEHMVCRWKRSSKMPVQSQVALHYWSVELAHAKECPHYVISEGFRSGCNFSGTELPTFSDINLCVNASAARPVRALYSSLQIQNIVKPKAIGEVHVEAGADGQLRVLWDSPTGRIPQHCLQWEVQEMRESQDGKQTLVPFHVLKSSQWKKM</sequence>
<protein>
    <recommendedName>
        <fullName evidence="10">Type I cytokine receptor cytokine-binding domain-containing protein</fullName>
    </recommendedName>
</protein>
<dbReference type="InterPro" id="IPR013783">
    <property type="entry name" value="Ig-like_fold"/>
</dbReference>
<feature type="domain" description="Type I cytokine receptor cytokine-binding" evidence="10">
    <location>
        <begin position="120"/>
        <end position="212"/>
    </location>
</feature>
<dbReference type="Pfam" id="PF09240">
    <property type="entry name" value="IL6Ra-bind"/>
    <property type="match status" value="1"/>
</dbReference>
<dbReference type="GO" id="GO:0004896">
    <property type="term" value="F:cytokine receptor activity"/>
    <property type="evidence" value="ECO:0007669"/>
    <property type="project" value="TreeGrafter"/>
</dbReference>
<evidence type="ECO:0000256" key="6">
    <source>
        <dbReference type="ARBA" id="ARBA00023157"/>
    </source>
</evidence>
<dbReference type="InterPro" id="IPR036116">
    <property type="entry name" value="FN3_sf"/>
</dbReference>
<dbReference type="PANTHER" id="PTHR23037">
    <property type="entry name" value="CYTOKINE RECEPTOR"/>
    <property type="match status" value="1"/>
</dbReference>
<keyword evidence="8" id="KW-0325">Glycoprotein</keyword>
<dbReference type="Proteomes" id="UP000694523">
    <property type="component" value="Unplaced"/>
</dbReference>
<keyword evidence="6" id="KW-1015">Disulfide bond</keyword>
<dbReference type="Gene3D" id="2.60.40.10">
    <property type="entry name" value="Immunoglobulins"/>
    <property type="match status" value="3"/>
</dbReference>
<dbReference type="InterPro" id="IPR015321">
    <property type="entry name" value="TypeI_recpt_CBD"/>
</dbReference>
<evidence type="ECO:0000256" key="4">
    <source>
        <dbReference type="ARBA" id="ARBA00022989"/>
    </source>
</evidence>
<evidence type="ECO:0000256" key="7">
    <source>
        <dbReference type="ARBA" id="ARBA00023170"/>
    </source>
</evidence>
<keyword evidence="3 9" id="KW-0732">Signal</keyword>
<evidence type="ECO:0000256" key="1">
    <source>
        <dbReference type="ARBA" id="ARBA00004479"/>
    </source>
</evidence>